<dbReference type="SUPFAM" id="SSF52777">
    <property type="entry name" value="CoA-dependent acyltransferases"/>
    <property type="match status" value="2"/>
</dbReference>
<dbReference type="Pfam" id="PF00668">
    <property type="entry name" value="Condensation"/>
    <property type="match status" value="1"/>
</dbReference>
<evidence type="ECO:0000313" key="2">
    <source>
        <dbReference type="EMBL" id="MEB3509689.1"/>
    </source>
</evidence>
<protein>
    <submittedName>
        <fullName evidence="2">Condensation domain-containing protein</fullName>
    </submittedName>
</protein>
<evidence type="ECO:0000259" key="1">
    <source>
        <dbReference type="Pfam" id="PF00668"/>
    </source>
</evidence>
<dbReference type="InterPro" id="IPR001242">
    <property type="entry name" value="Condensation_dom"/>
</dbReference>
<comment type="caution">
    <text evidence="2">The sequence shown here is derived from an EMBL/GenBank/DDBJ whole genome shotgun (WGS) entry which is preliminary data.</text>
</comment>
<dbReference type="Proteomes" id="UP001348098">
    <property type="component" value="Unassembled WGS sequence"/>
</dbReference>
<dbReference type="RefSeq" id="WP_323123895.1">
    <property type="nucleotide sequence ID" value="NZ_JAYESH010000001.1"/>
</dbReference>
<dbReference type="Gene3D" id="3.30.559.10">
    <property type="entry name" value="Chloramphenicol acetyltransferase-like domain"/>
    <property type="match status" value="1"/>
</dbReference>
<feature type="domain" description="Condensation" evidence="1">
    <location>
        <begin position="96"/>
        <end position="383"/>
    </location>
</feature>
<accession>A0ABU6AQE3</accession>
<reference evidence="2 3" key="1">
    <citation type="submission" date="2023-12" db="EMBL/GenBank/DDBJ databases">
        <title>novel species in genus Nocarida.</title>
        <authorList>
            <person name="Li Z."/>
        </authorList>
    </citation>
    <scope>NUCLEOTIDE SEQUENCE [LARGE SCALE GENOMIC DNA]</scope>
    <source>
        <strain evidence="2 3">CDC186</strain>
    </source>
</reference>
<name>A0ABU6AQE3_9NOCA</name>
<keyword evidence="3" id="KW-1185">Reference proteome</keyword>
<gene>
    <name evidence="2" type="ORF">U3653_06645</name>
</gene>
<sequence length="501" mass="55008">MVAGRPESLTFLGVQPRISPRKHESRTPVVNFGFIDEWQPTAGKLTSWRAAPESLTVARRAPVHPAPPSHQQEEYLRTTHRNADAGVRTSRVCMIAFTIPGVPDHAAFTRTVEAFLRRHDTFWSWFVLTEDDRVERRVLDPADIRVAATEHGVYTDSDAIRAHVLTETPGPLDWDCFSFGVIEHAEAFTVYAAVDHLHTDGVAQALSCVDLLTLYGSELSGGSLTPAPVTGHIAYCERERRYSAELAADSPQIAVWLDLLRRNGGDVPGFPVDLWVDGDEHVRGAQVTTVLIDEPGALRFEEACRANDARFTGGLFAAAALAETELAGGDWYFGLTPVNTRRTEGEAASVGWYTNLIPVAFPVNADQSFTDVAAAAQRAYDQGKDLTDVSLHRALQLAPPELGIRTRPGWSARMLSYLDIRKMAGVEMFDKIDGGMFANRGSSREVYIWVNRFTDVTTLSLLFPDTPQAHEAIGRYVTAMRAIVADVAAKGDRAVRVGALP</sequence>
<evidence type="ECO:0000313" key="3">
    <source>
        <dbReference type="Proteomes" id="UP001348098"/>
    </source>
</evidence>
<dbReference type="InterPro" id="IPR023213">
    <property type="entry name" value="CAT-like_dom_sf"/>
</dbReference>
<dbReference type="Gene3D" id="3.30.559.30">
    <property type="entry name" value="Nonribosomal peptide synthetase, condensation domain"/>
    <property type="match status" value="1"/>
</dbReference>
<organism evidence="2 3">
    <name type="scientific">Nocardia implantans</name>
    <dbReference type="NCBI Taxonomy" id="3108168"/>
    <lineage>
        <taxon>Bacteria</taxon>
        <taxon>Bacillati</taxon>
        <taxon>Actinomycetota</taxon>
        <taxon>Actinomycetes</taxon>
        <taxon>Mycobacteriales</taxon>
        <taxon>Nocardiaceae</taxon>
        <taxon>Nocardia</taxon>
    </lineage>
</organism>
<dbReference type="EMBL" id="JAYKYQ010000002">
    <property type="protein sequence ID" value="MEB3509689.1"/>
    <property type="molecule type" value="Genomic_DNA"/>
</dbReference>
<proteinExistence type="predicted"/>